<accession>A0A1M5G7T9</accession>
<keyword evidence="8 9" id="KW-0051">Antiviral defense</keyword>
<dbReference type="SUPFAM" id="SSF143430">
    <property type="entry name" value="TTP0101/SSO1404-like"/>
    <property type="match status" value="1"/>
</dbReference>
<dbReference type="GO" id="GO:0016787">
    <property type="term" value="F:hydrolase activity"/>
    <property type="evidence" value="ECO:0007669"/>
    <property type="project" value="UniProtKB-KW"/>
</dbReference>
<evidence type="ECO:0000256" key="2">
    <source>
        <dbReference type="ARBA" id="ARBA00009959"/>
    </source>
</evidence>
<comment type="subunit">
    <text evidence="9">Homodimer, forms a heterotetramer with a Cas1 homodimer.</text>
</comment>
<evidence type="ECO:0000256" key="1">
    <source>
        <dbReference type="ARBA" id="ARBA00001946"/>
    </source>
</evidence>
<dbReference type="EMBL" id="FQUM01000017">
    <property type="protein sequence ID" value="SHF99511.1"/>
    <property type="molecule type" value="Genomic_DNA"/>
</dbReference>
<organism evidence="10 11">
    <name type="scientific">Mariniphaga anaerophila</name>
    <dbReference type="NCBI Taxonomy" id="1484053"/>
    <lineage>
        <taxon>Bacteria</taxon>
        <taxon>Pseudomonadati</taxon>
        <taxon>Bacteroidota</taxon>
        <taxon>Bacteroidia</taxon>
        <taxon>Marinilabiliales</taxon>
        <taxon>Prolixibacteraceae</taxon>
        <taxon>Mariniphaga</taxon>
    </lineage>
</organism>
<keyword evidence="3 9" id="KW-0540">Nuclease</keyword>
<comment type="cofactor">
    <cofactor evidence="1 9">
        <name>Mg(2+)</name>
        <dbReference type="ChEBI" id="CHEBI:18420"/>
    </cofactor>
</comment>
<keyword evidence="11" id="KW-1185">Reference proteome</keyword>
<evidence type="ECO:0000256" key="5">
    <source>
        <dbReference type="ARBA" id="ARBA00022759"/>
    </source>
</evidence>
<evidence type="ECO:0000256" key="9">
    <source>
        <dbReference type="HAMAP-Rule" id="MF_01471"/>
    </source>
</evidence>
<evidence type="ECO:0000256" key="7">
    <source>
        <dbReference type="ARBA" id="ARBA00022842"/>
    </source>
</evidence>
<dbReference type="InterPro" id="IPR021127">
    <property type="entry name" value="CRISPR_associated_Cas2"/>
</dbReference>
<dbReference type="OrthoDB" id="9791737at2"/>
<gene>
    <name evidence="9" type="primary">cas2</name>
    <name evidence="10" type="ORF">SAMN05444274_11737</name>
</gene>
<dbReference type="EC" id="3.1.-.-" evidence="9"/>
<keyword evidence="6 9" id="KW-0378">Hydrolase</keyword>
<dbReference type="InterPro" id="IPR019199">
    <property type="entry name" value="Virulence_VapD/CRISPR_Cas2"/>
</dbReference>
<sequence length="112" mass="13013">MELTRLNAYHIMWLFVFFDLPVTTKTERRQATRFRKDLMNDGFSMMQFSVYNRHCASKESAEVHIKRVKGFIPQKGQVSILAVTDKQYGNIVNVWGKKSSPLPAGPKQLEMF</sequence>
<evidence type="ECO:0000313" key="10">
    <source>
        <dbReference type="EMBL" id="SHF99511.1"/>
    </source>
</evidence>
<evidence type="ECO:0000256" key="8">
    <source>
        <dbReference type="ARBA" id="ARBA00023118"/>
    </source>
</evidence>
<dbReference type="HAMAP" id="MF_01471">
    <property type="entry name" value="Cas2"/>
    <property type="match status" value="1"/>
</dbReference>
<evidence type="ECO:0000256" key="4">
    <source>
        <dbReference type="ARBA" id="ARBA00022723"/>
    </source>
</evidence>
<dbReference type="GO" id="GO:0046872">
    <property type="term" value="F:metal ion binding"/>
    <property type="evidence" value="ECO:0007669"/>
    <property type="project" value="UniProtKB-UniRule"/>
</dbReference>
<dbReference type="STRING" id="1484053.SAMN05444274_11737"/>
<keyword evidence="7 9" id="KW-0460">Magnesium</keyword>
<dbReference type="RefSeq" id="WP_073003535.1">
    <property type="nucleotide sequence ID" value="NZ_FQUM01000017.1"/>
</dbReference>
<comment type="function">
    <text evidence="9">CRISPR (clustered regularly interspaced short palindromic repeat), is an adaptive immune system that provides protection against mobile genetic elements (viruses, transposable elements and conjugative plasmids). CRISPR clusters contain sequences complementary to antecedent mobile elements and target invading nucleic acids. CRISPR clusters are transcribed and processed into CRISPR RNA (crRNA). Functions as a ssRNA-specific endoribonuclease. Involved in the integration of spacer DNA into the CRISPR cassette.</text>
</comment>
<dbReference type="GO" id="GO:0051607">
    <property type="term" value="P:defense response to virus"/>
    <property type="evidence" value="ECO:0007669"/>
    <property type="project" value="UniProtKB-UniRule"/>
</dbReference>
<proteinExistence type="inferred from homology"/>
<dbReference type="Pfam" id="PF09827">
    <property type="entry name" value="CRISPR_Cas2"/>
    <property type="match status" value="1"/>
</dbReference>
<evidence type="ECO:0000256" key="6">
    <source>
        <dbReference type="ARBA" id="ARBA00022801"/>
    </source>
</evidence>
<dbReference type="AlphaFoldDB" id="A0A1M5G7T9"/>
<comment type="similarity">
    <text evidence="2 9">Belongs to the CRISPR-associated endoribonuclease Cas2 protein family.</text>
</comment>
<dbReference type="Proteomes" id="UP000184164">
    <property type="component" value="Unassembled WGS sequence"/>
</dbReference>
<keyword evidence="4 9" id="KW-0479">Metal-binding</keyword>
<dbReference type="NCBIfam" id="TIGR01573">
    <property type="entry name" value="cas2"/>
    <property type="match status" value="1"/>
</dbReference>
<keyword evidence="5 9" id="KW-0255">Endonuclease</keyword>
<dbReference type="GO" id="GO:0043571">
    <property type="term" value="P:maintenance of CRISPR repeat elements"/>
    <property type="evidence" value="ECO:0007669"/>
    <property type="project" value="UniProtKB-UniRule"/>
</dbReference>
<dbReference type="GO" id="GO:0004521">
    <property type="term" value="F:RNA endonuclease activity"/>
    <property type="evidence" value="ECO:0007669"/>
    <property type="project" value="InterPro"/>
</dbReference>
<feature type="binding site" evidence="9">
    <location>
        <position position="19"/>
    </location>
    <ligand>
        <name>Mg(2+)</name>
        <dbReference type="ChEBI" id="CHEBI:18420"/>
        <note>catalytic</note>
    </ligand>
</feature>
<evidence type="ECO:0000313" key="11">
    <source>
        <dbReference type="Proteomes" id="UP000184164"/>
    </source>
</evidence>
<evidence type="ECO:0000256" key="3">
    <source>
        <dbReference type="ARBA" id="ARBA00022722"/>
    </source>
</evidence>
<reference evidence="10 11" key="1">
    <citation type="submission" date="2016-11" db="EMBL/GenBank/DDBJ databases">
        <authorList>
            <person name="Jaros S."/>
            <person name="Januszkiewicz K."/>
            <person name="Wedrychowicz H."/>
        </authorList>
    </citation>
    <scope>NUCLEOTIDE SEQUENCE [LARGE SCALE GENOMIC DNA]</scope>
    <source>
        <strain evidence="10 11">DSM 26910</strain>
    </source>
</reference>
<name>A0A1M5G7T9_9BACT</name>
<protein>
    <recommendedName>
        <fullName evidence="9">CRISPR-associated endoribonuclease Cas2</fullName>
        <ecNumber evidence="9">3.1.-.-</ecNumber>
    </recommendedName>
</protein>